<dbReference type="EMBL" id="JAAALK010000290">
    <property type="protein sequence ID" value="KAG8047291.1"/>
    <property type="molecule type" value="Genomic_DNA"/>
</dbReference>
<reference evidence="1" key="2">
    <citation type="submission" date="2021-02" db="EMBL/GenBank/DDBJ databases">
        <authorList>
            <person name="Kimball J.A."/>
            <person name="Haas M.W."/>
            <person name="Macchietto M."/>
            <person name="Kono T."/>
            <person name="Duquette J."/>
            <person name="Shao M."/>
        </authorList>
    </citation>
    <scope>NUCLEOTIDE SEQUENCE</scope>
    <source>
        <tissue evidence="1">Fresh leaf tissue</tissue>
    </source>
</reference>
<gene>
    <name evidence="1" type="ORF">GUJ93_ZPchr0008g12376</name>
</gene>
<dbReference type="Proteomes" id="UP000729402">
    <property type="component" value="Unassembled WGS sequence"/>
</dbReference>
<reference evidence="1" key="1">
    <citation type="journal article" date="2021" name="bioRxiv">
        <title>Whole Genome Assembly and Annotation of Northern Wild Rice, Zizania palustris L., Supports a Whole Genome Duplication in the Zizania Genus.</title>
        <authorList>
            <person name="Haas M."/>
            <person name="Kono T."/>
            <person name="Macchietto M."/>
            <person name="Millas R."/>
            <person name="McGilp L."/>
            <person name="Shao M."/>
            <person name="Duquette J."/>
            <person name="Hirsch C.N."/>
            <person name="Kimball J."/>
        </authorList>
    </citation>
    <scope>NUCLEOTIDE SEQUENCE</scope>
    <source>
        <tissue evidence="1">Fresh leaf tissue</tissue>
    </source>
</reference>
<protein>
    <submittedName>
        <fullName evidence="1">Uncharacterized protein</fullName>
    </submittedName>
</protein>
<evidence type="ECO:0000313" key="1">
    <source>
        <dbReference type="EMBL" id="KAG8047291.1"/>
    </source>
</evidence>
<sequence length="79" mass="9105">MTWLERKEADDIMWWERVGMGHRLTGGARREQLGYHQHRYVAEGGGVSTSAQWRRRGSGWGRRLHTLEQDRTSAVLVGA</sequence>
<dbReference type="AlphaFoldDB" id="A0A8J5R6H2"/>
<comment type="caution">
    <text evidence="1">The sequence shown here is derived from an EMBL/GenBank/DDBJ whole genome shotgun (WGS) entry which is preliminary data.</text>
</comment>
<keyword evidence="2" id="KW-1185">Reference proteome</keyword>
<name>A0A8J5R6H2_ZIZPA</name>
<evidence type="ECO:0000313" key="2">
    <source>
        <dbReference type="Proteomes" id="UP000729402"/>
    </source>
</evidence>
<proteinExistence type="predicted"/>
<accession>A0A8J5R6H2</accession>
<organism evidence="1 2">
    <name type="scientific">Zizania palustris</name>
    <name type="common">Northern wild rice</name>
    <dbReference type="NCBI Taxonomy" id="103762"/>
    <lineage>
        <taxon>Eukaryota</taxon>
        <taxon>Viridiplantae</taxon>
        <taxon>Streptophyta</taxon>
        <taxon>Embryophyta</taxon>
        <taxon>Tracheophyta</taxon>
        <taxon>Spermatophyta</taxon>
        <taxon>Magnoliopsida</taxon>
        <taxon>Liliopsida</taxon>
        <taxon>Poales</taxon>
        <taxon>Poaceae</taxon>
        <taxon>BOP clade</taxon>
        <taxon>Oryzoideae</taxon>
        <taxon>Oryzeae</taxon>
        <taxon>Zizaniinae</taxon>
        <taxon>Zizania</taxon>
    </lineage>
</organism>